<name>A0AAU8K7Y8_9ACTN</name>
<gene>
    <name evidence="1" type="ORF">ABWK59_32890</name>
</gene>
<proteinExistence type="predicted"/>
<protein>
    <submittedName>
        <fullName evidence="1">Uncharacterized protein</fullName>
    </submittedName>
</protein>
<dbReference type="EMBL" id="CP159872">
    <property type="protein sequence ID" value="XCM83383.1"/>
    <property type="molecule type" value="Genomic_DNA"/>
</dbReference>
<evidence type="ECO:0000313" key="1">
    <source>
        <dbReference type="EMBL" id="XCM83383.1"/>
    </source>
</evidence>
<reference evidence="1" key="1">
    <citation type="submission" date="2024-06" db="EMBL/GenBank/DDBJ databases">
        <title>The genome sequences of Kitasatospora sp. strain HUAS MG31.</title>
        <authorList>
            <person name="Mo P."/>
        </authorList>
    </citation>
    <scope>NUCLEOTIDE SEQUENCE</scope>
    <source>
        <strain evidence="1">HUAS MG31</strain>
    </source>
</reference>
<sequence>MTDTGPPTTELRYTVDLTHADLDGLNAFLSQRLRAQRAAHPDGSAEHRTASGLLKVV</sequence>
<dbReference type="KEGG" id="kcm:ABWK59_32890"/>
<dbReference type="RefSeq" id="WP_354644319.1">
    <property type="nucleotide sequence ID" value="NZ_CP159872.1"/>
</dbReference>
<organism evidence="1">
    <name type="scientific">Kitasatospora camelliae</name>
    <dbReference type="NCBI Taxonomy" id="3156397"/>
    <lineage>
        <taxon>Bacteria</taxon>
        <taxon>Bacillati</taxon>
        <taxon>Actinomycetota</taxon>
        <taxon>Actinomycetes</taxon>
        <taxon>Kitasatosporales</taxon>
        <taxon>Streptomycetaceae</taxon>
        <taxon>Kitasatospora</taxon>
    </lineage>
</organism>
<dbReference type="AlphaFoldDB" id="A0AAU8K7Y8"/>
<accession>A0AAU8K7Y8</accession>